<keyword evidence="3" id="KW-1185">Reference proteome</keyword>
<gene>
    <name evidence="2" type="ORF">PPRIM_AZ9-3.1.T1470007</name>
</gene>
<sequence length="283" mass="34054">MYKQQQQQQYSHPTQLIPSVCTLNTQEEDSQDYQLIQRKLQCYKDNLKIIQKNNEDDRKYLSTSSDVLQLTESQEEDSEQLRQHINLLQDELNKTKQNMMQIIEELTQQRDLLIYKIQELESTIDNLQQQKQIRNKSIHSTLLDITYEQDQTQDYSRKRTRSKYDDQNCWKRIFEELTEMLKTENVIQEVHRLQQKCIKQDKFIGCVQDLVIKLTPKDIFEHSKPQLRDCWHWIKGICTEYMRLKKMQATVIVETCTQILNVQPQDIVNQIQFLIKRIIAQKN</sequence>
<organism evidence="2 3">
    <name type="scientific">Paramecium primaurelia</name>
    <dbReference type="NCBI Taxonomy" id="5886"/>
    <lineage>
        <taxon>Eukaryota</taxon>
        <taxon>Sar</taxon>
        <taxon>Alveolata</taxon>
        <taxon>Ciliophora</taxon>
        <taxon>Intramacronucleata</taxon>
        <taxon>Oligohymenophorea</taxon>
        <taxon>Peniculida</taxon>
        <taxon>Parameciidae</taxon>
        <taxon>Paramecium</taxon>
    </lineage>
</organism>
<comment type="caution">
    <text evidence="2">The sequence shown here is derived from an EMBL/GenBank/DDBJ whole genome shotgun (WGS) entry which is preliminary data.</text>
</comment>
<evidence type="ECO:0000313" key="3">
    <source>
        <dbReference type="Proteomes" id="UP000688137"/>
    </source>
</evidence>
<evidence type="ECO:0000256" key="1">
    <source>
        <dbReference type="SAM" id="Coils"/>
    </source>
</evidence>
<dbReference type="AlphaFoldDB" id="A0A8S1Q7X7"/>
<keyword evidence="1" id="KW-0175">Coiled coil</keyword>
<reference evidence="2" key="1">
    <citation type="submission" date="2021-01" db="EMBL/GenBank/DDBJ databases">
        <authorList>
            <consortium name="Genoscope - CEA"/>
            <person name="William W."/>
        </authorList>
    </citation>
    <scope>NUCLEOTIDE SEQUENCE</scope>
</reference>
<proteinExistence type="predicted"/>
<dbReference type="Proteomes" id="UP000688137">
    <property type="component" value="Unassembled WGS sequence"/>
</dbReference>
<evidence type="ECO:0000313" key="2">
    <source>
        <dbReference type="EMBL" id="CAD8111247.1"/>
    </source>
</evidence>
<accession>A0A8S1Q7X7</accession>
<name>A0A8S1Q7X7_PARPR</name>
<feature type="coiled-coil region" evidence="1">
    <location>
        <begin position="33"/>
        <end position="137"/>
    </location>
</feature>
<dbReference type="EMBL" id="CAJJDM010000151">
    <property type="protein sequence ID" value="CAD8111247.1"/>
    <property type="molecule type" value="Genomic_DNA"/>
</dbReference>
<dbReference type="OMA" id="FQHSKPQ"/>
<protein>
    <submittedName>
        <fullName evidence="2">Uncharacterized protein</fullName>
    </submittedName>
</protein>